<reference evidence="2" key="1">
    <citation type="journal article" date="2010" name="Science">
        <title>Signatures of adaptation to obligate biotrophy in the Hyaloperonospora arabidopsidis genome.</title>
        <authorList>
            <person name="Baxter L."/>
            <person name="Tripathy S."/>
            <person name="Ishaque N."/>
            <person name="Boot N."/>
            <person name="Cabral A."/>
            <person name="Kemen E."/>
            <person name="Thines M."/>
            <person name="Ah-Fong A."/>
            <person name="Anderson R."/>
            <person name="Badejoko W."/>
            <person name="Bittner-Eddy P."/>
            <person name="Boore J.L."/>
            <person name="Chibucos M.C."/>
            <person name="Coates M."/>
            <person name="Dehal P."/>
            <person name="Delehaunty K."/>
            <person name="Dong S."/>
            <person name="Downton P."/>
            <person name="Dumas B."/>
            <person name="Fabro G."/>
            <person name="Fronick C."/>
            <person name="Fuerstenberg S.I."/>
            <person name="Fulton L."/>
            <person name="Gaulin E."/>
            <person name="Govers F."/>
            <person name="Hughes L."/>
            <person name="Humphray S."/>
            <person name="Jiang R.H."/>
            <person name="Judelson H."/>
            <person name="Kamoun S."/>
            <person name="Kyung K."/>
            <person name="Meijer H."/>
            <person name="Minx P."/>
            <person name="Morris P."/>
            <person name="Nelson J."/>
            <person name="Phuntumart V."/>
            <person name="Qutob D."/>
            <person name="Rehmany A."/>
            <person name="Rougon-Cardoso A."/>
            <person name="Ryden P."/>
            <person name="Torto-Alalibo T."/>
            <person name="Studholme D."/>
            <person name="Wang Y."/>
            <person name="Win J."/>
            <person name="Wood J."/>
            <person name="Clifton S.W."/>
            <person name="Rogers J."/>
            <person name="Van den Ackerveken G."/>
            <person name="Jones J.D."/>
            <person name="McDowell J.M."/>
            <person name="Beynon J."/>
            <person name="Tyler B.M."/>
        </authorList>
    </citation>
    <scope>NUCLEOTIDE SEQUENCE [LARGE SCALE GENOMIC DNA]</scope>
    <source>
        <strain evidence="2">Emoy2</strain>
    </source>
</reference>
<evidence type="ECO:0000313" key="2">
    <source>
        <dbReference type="Proteomes" id="UP000011713"/>
    </source>
</evidence>
<dbReference type="VEuPathDB" id="FungiDB:HpaG807217"/>
<dbReference type="InParanoid" id="M4BLD2"/>
<dbReference type="Proteomes" id="UP000011713">
    <property type="component" value="Unassembled WGS sequence"/>
</dbReference>
<proteinExistence type="predicted"/>
<dbReference type="AlphaFoldDB" id="M4BLD2"/>
<dbReference type="EnsemblProtists" id="HpaT807217">
    <property type="protein sequence ID" value="HpaP807217"/>
    <property type="gene ID" value="HpaG807217"/>
</dbReference>
<accession>M4BLD2</accession>
<sequence>MHVRRCNVRLSRRGQEFDFGDARSSPRRYEGNNEVPFRSYSSRLASRYVLEPKFMTMNQKELSASVWVPVKSAENMLCPNCCHV</sequence>
<keyword evidence="2" id="KW-1185">Reference proteome</keyword>
<evidence type="ECO:0000313" key="1">
    <source>
        <dbReference type="EnsemblProtists" id="HpaP807217"/>
    </source>
</evidence>
<protein>
    <submittedName>
        <fullName evidence="1">Uncharacterized protein</fullName>
    </submittedName>
</protein>
<dbReference type="EMBL" id="JH598375">
    <property type="status" value="NOT_ANNOTATED_CDS"/>
    <property type="molecule type" value="Genomic_DNA"/>
</dbReference>
<name>M4BLD2_HYAAE</name>
<dbReference type="HOGENOM" id="CLU_2532313_0_0_1"/>
<reference evidence="1" key="2">
    <citation type="submission" date="2015-06" db="UniProtKB">
        <authorList>
            <consortium name="EnsemblProtists"/>
        </authorList>
    </citation>
    <scope>IDENTIFICATION</scope>
    <source>
        <strain evidence="1">Emoy2</strain>
    </source>
</reference>
<organism evidence="1 2">
    <name type="scientific">Hyaloperonospora arabidopsidis (strain Emoy2)</name>
    <name type="common">Downy mildew agent</name>
    <name type="synonym">Peronospora arabidopsidis</name>
    <dbReference type="NCBI Taxonomy" id="559515"/>
    <lineage>
        <taxon>Eukaryota</taxon>
        <taxon>Sar</taxon>
        <taxon>Stramenopiles</taxon>
        <taxon>Oomycota</taxon>
        <taxon>Peronosporomycetes</taxon>
        <taxon>Peronosporales</taxon>
        <taxon>Peronosporaceae</taxon>
        <taxon>Hyaloperonospora</taxon>
    </lineage>
</organism>